<dbReference type="Proteomes" id="UP000765509">
    <property type="component" value="Unassembled WGS sequence"/>
</dbReference>
<evidence type="ECO:0000313" key="2">
    <source>
        <dbReference type="Proteomes" id="UP000765509"/>
    </source>
</evidence>
<proteinExistence type="predicted"/>
<sequence length="143" mass="16452">MTILIQLPTINTSSNGSKTTIKLGLLQGIRPFAARCTHLAEYLDRKIFRTEGASHLFPNYQRVPMEGNESSKNIVRASTKEQAELNKKFMENLISNQRHKKRLILLKRNQRINKPQFQTLKIGQIGNRLPFLQPMIPLNQTLD</sequence>
<reference evidence="1" key="1">
    <citation type="submission" date="2021-03" db="EMBL/GenBank/DDBJ databases">
        <title>Draft genome sequence of rust myrtle Austropuccinia psidii MF-1, a brazilian biotype.</title>
        <authorList>
            <person name="Quecine M.C."/>
            <person name="Pachon D.M.R."/>
            <person name="Bonatelli M.L."/>
            <person name="Correr F.H."/>
            <person name="Franceschini L.M."/>
            <person name="Leite T.F."/>
            <person name="Margarido G.R.A."/>
            <person name="Almeida C.A."/>
            <person name="Ferrarezi J.A."/>
            <person name="Labate C.A."/>
        </authorList>
    </citation>
    <scope>NUCLEOTIDE SEQUENCE</scope>
    <source>
        <strain evidence="1">MF-1</strain>
    </source>
</reference>
<comment type="caution">
    <text evidence="1">The sequence shown here is derived from an EMBL/GenBank/DDBJ whole genome shotgun (WGS) entry which is preliminary data.</text>
</comment>
<evidence type="ECO:0000313" key="1">
    <source>
        <dbReference type="EMBL" id="MBW0477552.1"/>
    </source>
</evidence>
<name>A0A9Q3GSF2_9BASI</name>
<keyword evidence="2" id="KW-1185">Reference proteome</keyword>
<dbReference type="AlphaFoldDB" id="A0A9Q3GSF2"/>
<dbReference type="EMBL" id="AVOT02004849">
    <property type="protein sequence ID" value="MBW0477552.1"/>
    <property type="molecule type" value="Genomic_DNA"/>
</dbReference>
<gene>
    <name evidence="1" type="ORF">O181_017267</name>
</gene>
<accession>A0A9Q3GSF2</accession>
<protein>
    <submittedName>
        <fullName evidence="1">Uncharacterized protein</fullName>
    </submittedName>
</protein>
<organism evidence="1 2">
    <name type="scientific">Austropuccinia psidii MF-1</name>
    <dbReference type="NCBI Taxonomy" id="1389203"/>
    <lineage>
        <taxon>Eukaryota</taxon>
        <taxon>Fungi</taxon>
        <taxon>Dikarya</taxon>
        <taxon>Basidiomycota</taxon>
        <taxon>Pucciniomycotina</taxon>
        <taxon>Pucciniomycetes</taxon>
        <taxon>Pucciniales</taxon>
        <taxon>Sphaerophragmiaceae</taxon>
        <taxon>Austropuccinia</taxon>
    </lineage>
</organism>
<dbReference type="OrthoDB" id="5102063at2759"/>